<organism evidence="3 4">
    <name type="scientific">Thermoflavimicrobium daqui</name>
    <dbReference type="NCBI Taxonomy" id="2137476"/>
    <lineage>
        <taxon>Bacteria</taxon>
        <taxon>Bacillati</taxon>
        <taxon>Bacillota</taxon>
        <taxon>Bacilli</taxon>
        <taxon>Bacillales</taxon>
        <taxon>Thermoactinomycetaceae</taxon>
        <taxon>Thermoflavimicrobium</taxon>
    </lineage>
</organism>
<reference evidence="3 4" key="2">
    <citation type="submission" date="2018-06" db="EMBL/GenBank/DDBJ databases">
        <authorList>
            <person name="Zhirakovskaya E."/>
        </authorList>
    </citation>
    <scope>NUCLEOTIDE SEQUENCE [LARGE SCALE GENOMIC DNA]</scope>
    <source>
        <strain evidence="3 4">FBKL4.011</strain>
    </source>
</reference>
<evidence type="ECO:0000313" key="4">
    <source>
        <dbReference type="Proteomes" id="UP000251213"/>
    </source>
</evidence>
<reference evidence="3 4" key="1">
    <citation type="submission" date="2018-06" db="EMBL/GenBank/DDBJ databases">
        <title>Thermoflavimicrobium daqus sp. nov., a thermophilic microbe isolated from Moutai-flavour Daqu.</title>
        <authorList>
            <person name="Wang X."/>
            <person name="Zhou H."/>
        </authorList>
    </citation>
    <scope>NUCLEOTIDE SEQUENCE [LARGE SCALE GENOMIC DNA]</scope>
    <source>
        <strain evidence="3 4">FBKL4.011</strain>
    </source>
</reference>
<name>A0A364K174_9BACL</name>
<dbReference type="OrthoDB" id="9794671at2"/>
<protein>
    <recommendedName>
        <fullName evidence="2">Fibronectin type-III domain-containing protein</fullName>
    </recommendedName>
</protein>
<sequence>MSADRPWRKRQFRAVWIATVENIDWPSTTGLSREKQQKELIDLLDKMQALHMNAVIVQIRPTADAFYPSSINPWSKYLTGTQGKNPGYDPLAMMIKEAHQRNMEFHAWFNPYRVNNNTNRSSLAPNHPARKNPHWVREYGNKLYYDPGIPEVMDHIVSSVIEVVSQYDIDAVHFDDYFYPYPVQGEEFPDESTYQKYGSSQFPSKADWRRNNVNQLIERLAKEIKQKKAHVQFGISPFGIWRNRSTDPDGSDTSGLESYDDLYADSRKWIRQKWIDYIIPQLYWYIGNKAADYQKLADWWSREVKNNQTHLYIGHGIYRVGQSGKWSDPEEIPRQWNLNLSHPEIKGSSLFSVRNVVENPLGVTDRLKKSHLKYESLVPVMPWLGSSAPSAPLLKSVTKTGDHVEMKWQDQSPIQTAYFVLYRFMDDAPHQLDQPQHILAKIRNTTSSVHSYVDRSVSMNHSYTYMVTAVNRLHHESSASNAKKINL</sequence>
<dbReference type="Proteomes" id="UP000251213">
    <property type="component" value="Unassembled WGS sequence"/>
</dbReference>
<dbReference type="InterPro" id="IPR036116">
    <property type="entry name" value="FN3_sf"/>
</dbReference>
<keyword evidence="1" id="KW-0732">Signal</keyword>
<accession>A0A364K174</accession>
<dbReference type="RefSeq" id="WP_113660248.1">
    <property type="nucleotide sequence ID" value="NZ_KZ845677.1"/>
</dbReference>
<dbReference type="AlphaFoldDB" id="A0A364K174"/>
<dbReference type="Gene3D" id="3.20.20.80">
    <property type="entry name" value="Glycosidases"/>
    <property type="match status" value="1"/>
</dbReference>
<dbReference type="InterPro" id="IPR003961">
    <property type="entry name" value="FN3_dom"/>
</dbReference>
<evidence type="ECO:0000256" key="1">
    <source>
        <dbReference type="ARBA" id="ARBA00022729"/>
    </source>
</evidence>
<dbReference type="InterPro" id="IPR017853">
    <property type="entry name" value="GH"/>
</dbReference>
<dbReference type="SUPFAM" id="SSF49265">
    <property type="entry name" value="Fibronectin type III"/>
    <property type="match status" value="1"/>
</dbReference>
<dbReference type="InterPro" id="IPR013783">
    <property type="entry name" value="Ig-like_fold"/>
</dbReference>
<dbReference type="InterPro" id="IPR003790">
    <property type="entry name" value="GHL10"/>
</dbReference>
<evidence type="ECO:0000259" key="2">
    <source>
        <dbReference type="PROSITE" id="PS50853"/>
    </source>
</evidence>
<dbReference type="PANTHER" id="PTHR43405">
    <property type="entry name" value="GLYCOSYL HYDROLASE DIGH"/>
    <property type="match status" value="1"/>
</dbReference>
<comment type="caution">
    <text evidence="3">The sequence shown here is derived from an EMBL/GenBank/DDBJ whole genome shotgun (WGS) entry which is preliminary data.</text>
</comment>
<dbReference type="InterPro" id="IPR052177">
    <property type="entry name" value="Divisome_Glycosyl_Hydrolase"/>
</dbReference>
<proteinExistence type="predicted"/>
<keyword evidence="4" id="KW-1185">Reference proteome</keyword>
<dbReference type="EMBL" id="QJKK01000015">
    <property type="protein sequence ID" value="RAL21365.1"/>
    <property type="molecule type" value="Genomic_DNA"/>
</dbReference>
<gene>
    <name evidence="3" type="ORF">DL897_16630</name>
</gene>
<dbReference type="Gene3D" id="2.60.40.10">
    <property type="entry name" value="Immunoglobulins"/>
    <property type="match status" value="1"/>
</dbReference>
<dbReference type="PANTHER" id="PTHR43405:SF1">
    <property type="entry name" value="GLYCOSYL HYDROLASE DIGH"/>
    <property type="match status" value="1"/>
</dbReference>
<dbReference type="SUPFAM" id="SSF51445">
    <property type="entry name" value="(Trans)glycosidases"/>
    <property type="match status" value="1"/>
</dbReference>
<dbReference type="PROSITE" id="PS50853">
    <property type="entry name" value="FN3"/>
    <property type="match status" value="1"/>
</dbReference>
<evidence type="ECO:0000313" key="3">
    <source>
        <dbReference type="EMBL" id="RAL21365.1"/>
    </source>
</evidence>
<dbReference type="Pfam" id="PF02638">
    <property type="entry name" value="GHL10"/>
    <property type="match status" value="1"/>
</dbReference>
<feature type="domain" description="Fibronectin type-III" evidence="2">
    <location>
        <begin position="388"/>
        <end position="487"/>
    </location>
</feature>